<organism evidence="7 8">
    <name type="scientific">Paenibacillus baimaensis</name>
    <dbReference type="NCBI Taxonomy" id="2982185"/>
    <lineage>
        <taxon>Bacteria</taxon>
        <taxon>Bacillati</taxon>
        <taxon>Bacillota</taxon>
        <taxon>Bacilli</taxon>
        <taxon>Bacillales</taxon>
        <taxon>Paenibacillaceae</taxon>
        <taxon>Paenibacillus</taxon>
    </lineage>
</organism>
<evidence type="ECO:0000256" key="4">
    <source>
        <dbReference type="ARBA" id="ARBA00023139"/>
    </source>
</evidence>
<comment type="caution">
    <text evidence="7">The sequence shown here is derived from an EMBL/GenBank/DDBJ whole genome shotgun (WGS) entry which is preliminary data.</text>
</comment>
<proteinExistence type="predicted"/>
<dbReference type="PANTHER" id="PTHR43649">
    <property type="entry name" value="ARABINOSE-BINDING PROTEIN-RELATED"/>
    <property type="match status" value="1"/>
</dbReference>
<accession>A0ABT2UAL3</accession>
<evidence type="ECO:0000256" key="5">
    <source>
        <dbReference type="ARBA" id="ARBA00023288"/>
    </source>
</evidence>
<dbReference type="Gene3D" id="3.40.190.10">
    <property type="entry name" value="Periplasmic binding protein-like II"/>
    <property type="match status" value="2"/>
</dbReference>
<dbReference type="RefSeq" id="WP_262683159.1">
    <property type="nucleotide sequence ID" value="NZ_JAOQIO010000011.1"/>
</dbReference>
<dbReference type="SUPFAM" id="SSF53850">
    <property type="entry name" value="Periplasmic binding protein-like II"/>
    <property type="match status" value="1"/>
</dbReference>
<keyword evidence="2 6" id="KW-0732">Signal</keyword>
<gene>
    <name evidence="7" type="ORF">OB236_05775</name>
</gene>
<dbReference type="InterPro" id="IPR050490">
    <property type="entry name" value="Bact_solute-bd_prot1"/>
</dbReference>
<evidence type="ECO:0000256" key="2">
    <source>
        <dbReference type="ARBA" id="ARBA00022729"/>
    </source>
</evidence>
<reference evidence="7 8" key="1">
    <citation type="submission" date="2022-09" db="EMBL/GenBank/DDBJ databases">
        <authorList>
            <person name="Han X.L."/>
            <person name="Wang Q."/>
            <person name="Lu T."/>
        </authorList>
    </citation>
    <scope>NUCLEOTIDE SEQUENCE [LARGE SCALE GENOMIC DNA]</scope>
    <source>
        <strain evidence="7 8">WQ 127069</strain>
    </source>
</reference>
<evidence type="ECO:0000256" key="6">
    <source>
        <dbReference type="SAM" id="SignalP"/>
    </source>
</evidence>
<dbReference type="InterPro" id="IPR006059">
    <property type="entry name" value="SBP"/>
</dbReference>
<dbReference type="PROSITE" id="PS51257">
    <property type="entry name" value="PROKAR_LIPOPROTEIN"/>
    <property type="match status" value="1"/>
</dbReference>
<evidence type="ECO:0000256" key="3">
    <source>
        <dbReference type="ARBA" id="ARBA00023136"/>
    </source>
</evidence>
<dbReference type="EMBL" id="JAOQIO010000011">
    <property type="protein sequence ID" value="MCU6791635.1"/>
    <property type="molecule type" value="Genomic_DNA"/>
</dbReference>
<keyword evidence="8" id="KW-1185">Reference proteome</keyword>
<evidence type="ECO:0000256" key="1">
    <source>
        <dbReference type="ARBA" id="ARBA00022475"/>
    </source>
</evidence>
<keyword evidence="5" id="KW-0449">Lipoprotein</keyword>
<keyword evidence="1" id="KW-1003">Cell membrane</keyword>
<evidence type="ECO:0000313" key="7">
    <source>
        <dbReference type="EMBL" id="MCU6791635.1"/>
    </source>
</evidence>
<name>A0ABT2UAL3_9BACL</name>
<sequence length="546" mass="60725">MSFIQRKQMIKLLGVGGSVLALAIGGCSNSPSDKASSGGAAAKPEITISAYENGSTPPDEGTIEKNRWVDWMSQNGPAKIKVISIPRTESVQKFNTLFASGSAPDLIQEFDASFRNRIYDQKLIMPVDELIEKYSTTYKALLQKYPALKKVATMPDGKMYGFGRINGLRPQNVLMIRTDWLNKLNLPVPQTTDELLRVLTAFRDNDLDGNGKKDTIAYDMGGRSQAILDSMFGNVGWTLEKDQLVRNWDRAKAAAAFKKQLYDQGLIDKDYLTKKGSGYMGLDAEGIIAGKIGMWGSTSGNTSDFDTYKALKKADPKAEVTVIALPASEFGQFSPILANPVQITGMINAESKNAEAVMKYVDFMAMKETGQTIKYGLKGEDWKEGANGCQAFIDKDKTAPKIKYTPSYTMLFSPILEGSCGQVQSNLNINDPIEKDGYNHIKQAYELYLDPKRPMPDLTHPEHMPALPGELQISNNNLTKTLSDIWTKYILSGNSSSLDKALDDAKKAWETNNGKKIEEWYAKWYQDNKTKAFLTKDYYEFVLSFN</sequence>
<dbReference type="Proteomes" id="UP001652445">
    <property type="component" value="Unassembled WGS sequence"/>
</dbReference>
<keyword evidence="3" id="KW-0472">Membrane</keyword>
<keyword evidence="4" id="KW-0564">Palmitate</keyword>
<protein>
    <submittedName>
        <fullName evidence="7">Extracellular solute-binding protein</fullName>
    </submittedName>
</protein>
<dbReference type="Pfam" id="PF01547">
    <property type="entry name" value="SBP_bac_1"/>
    <property type="match status" value="1"/>
</dbReference>
<feature type="chain" id="PRO_5046940089" evidence="6">
    <location>
        <begin position="24"/>
        <end position="546"/>
    </location>
</feature>
<dbReference type="PANTHER" id="PTHR43649:SF33">
    <property type="entry name" value="POLYGALACTURONAN_RHAMNOGALACTURONAN-BINDING PROTEIN YTCQ"/>
    <property type="match status" value="1"/>
</dbReference>
<feature type="signal peptide" evidence="6">
    <location>
        <begin position="1"/>
        <end position="23"/>
    </location>
</feature>
<evidence type="ECO:0000313" key="8">
    <source>
        <dbReference type="Proteomes" id="UP001652445"/>
    </source>
</evidence>